<dbReference type="GO" id="GO:0005769">
    <property type="term" value="C:early endosome"/>
    <property type="evidence" value="ECO:0007669"/>
    <property type="project" value="TreeGrafter"/>
</dbReference>
<dbReference type="GO" id="GO:0051241">
    <property type="term" value="P:negative regulation of multicellular organismal process"/>
    <property type="evidence" value="ECO:0007669"/>
    <property type="project" value="UniProtKB-ARBA"/>
</dbReference>
<dbReference type="InterPro" id="IPR018195">
    <property type="entry name" value="Transferrin_Fe_BS"/>
</dbReference>
<keyword evidence="3" id="KW-0677">Repeat</keyword>
<feature type="binding site" evidence="6">
    <location>
        <position position="608"/>
    </location>
    <ligand>
        <name>hydrogencarbonate</name>
        <dbReference type="ChEBI" id="CHEBI:17544"/>
        <label>1</label>
    </ligand>
</feature>
<feature type="disulfide bond" evidence="8">
    <location>
        <begin position="302"/>
        <end position="318"/>
    </location>
</feature>
<feature type="binding site" evidence="6">
    <location>
        <position position="268"/>
    </location>
    <ligand>
        <name>hydrogencarbonate</name>
        <dbReference type="ChEBI" id="CHEBI:17544"/>
        <label>1</label>
    </ligand>
</feature>
<dbReference type="PANTHER" id="PTHR11485">
    <property type="entry name" value="TRANSFERRIN"/>
    <property type="match status" value="1"/>
</dbReference>
<evidence type="ECO:0000256" key="9">
    <source>
        <dbReference type="SAM" id="MobiDB-lite"/>
    </source>
</evidence>
<dbReference type="CDD" id="cd13617">
    <property type="entry name" value="PBP2_transferrin_C"/>
    <property type="match status" value="1"/>
</dbReference>
<keyword evidence="12" id="KW-1185">Reference proteome</keyword>
<feature type="disulfide bond" evidence="8">
    <location>
        <begin position="153"/>
        <end position="192"/>
    </location>
</feature>
<dbReference type="VEuPathDB" id="HostDB:GeneID_118668162"/>
<keyword evidence="4 8" id="KW-1015">Disulfide bond</keyword>
<feature type="disulfide bond" evidence="8">
    <location>
        <begin position="600"/>
        <end position="675"/>
    </location>
</feature>
<dbReference type="GO" id="GO:0019731">
    <property type="term" value="P:antibacterial humoral response"/>
    <property type="evidence" value="ECO:0007669"/>
    <property type="project" value="TreeGrafter"/>
</dbReference>
<evidence type="ECO:0000256" key="7">
    <source>
        <dbReference type="PIRSR" id="PIRSR002549-3"/>
    </source>
</evidence>
<feature type="disulfide bond" evidence="8">
    <location>
        <begin position="715"/>
        <end position="729"/>
    </location>
</feature>
<feature type="binding site" evidence="6">
    <location>
        <position position="602"/>
    </location>
    <ligand>
        <name>hydrogencarbonate</name>
        <dbReference type="ChEBI" id="CHEBI:17544"/>
        <label>1</label>
    </ligand>
</feature>
<feature type="binding site" evidence="7">
    <location>
        <position position="398"/>
    </location>
    <ligand>
        <name>Fe(3+)</name>
        <dbReference type="ChEBI" id="CHEBI:29034"/>
        <label>1</label>
    </ligand>
</feature>
<feature type="binding site" evidence="6">
    <location>
        <position position="264"/>
    </location>
    <ligand>
        <name>hydrogencarbonate</name>
        <dbReference type="ChEBI" id="CHEBI:17544"/>
        <label>1</label>
    </ligand>
</feature>
<dbReference type="CDD" id="cd13618">
    <property type="entry name" value="PBP2_transferrin_N"/>
    <property type="match status" value="1"/>
</dbReference>
<evidence type="ECO:0000256" key="3">
    <source>
        <dbReference type="ARBA" id="ARBA00022737"/>
    </source>
</evidence>
<dbReference type="PROSITE" id="PS00207">
    <property type="entry name" value="TRANSFERRIN_LIKE_3"/>
    <property type="match status" value="1"/>
</dbReference>
<feature type="disulfide bond" evidence="8">
    <location>
        <begin position="568"/>
        <end position="788"/>
    </location>
</feature>
<keyword evidence="7" id="KW-0479">Metal-binding</keyword>
<feature type="binding site" evidence="7">
    <location>
        <position position="239"/>
    </location>
    <ligand>
        <name>Fe(3+)</name>
        <dbReference type="ChEBI" id="CHEBI:29034"/>
        <label>1</label>
    </ligand>
</feature>
<feature type="binding site" evidence="7">
    <location>
        <position position="337"/>
    </location>
    <ligand>
        <name>Fe(3+)</name>
        <dbReference type="ChEBI" id="CHEBI:29034"/>
        <label>1</label>
    </ligand>
</feature>
<name>A0A7J7UCA2_MYOMY</name>
<dbReference type="PRINTS" id="PR00422">
    <property type="entry name" value="TRANSFERRIN"/>
</dbReference>
<evidence type="ECO:0000313" key="11">
    <source>
        <dbReference type="EMBL" id="KAF6310510.1"/>
    </source>
</evidence>
<dbReference type="InterPro" id="IPR001156">
    <property type="entry name" value="Transferrin-like_dom"/>
</dbReference>
<dbReference type="GO" id="GO:0006826">
    <property type="term" value="P:iron ion transport"/>
    <property type="evidence" value="ECO:0007669"/>
    <property type="project" value="TreeGrafter"/>
</dbReference>
<sequence>MELRRSGNVADRAGRSCLVQRAPGCFGRTSGARIPRLGLQLCCSGRWAEGRSLGAGGEWVTICCPPAPQRAPAALGRGGGVAKVTSPEGRSLRRRRIPHPPHPEDRWSWLRRRLGACSVYRSAVRMRLTICTLLCAGALGLCLAVPDKNVQWCTISDQEFAKCLTFSMSMKKVLPEAGPVVLCVKKSSYLECIEAIAESKADAVTLDAGLVFDAGRAPFNLKPVVAEYYGSKENPQTSYYAVAVVKKGSGFQLNELRGKKSCHTGLGRSAGWNVPMATLYSQLPEPQESLQKAVANFFAASCVPGADATAFPKLCQLCAGKGKDKCAHSHHEPYFGYSGAFKCLQDGAGDVGFVRHMTVSENLALQADVDQYELLCRDNTRKPVDQYEECHLASIPSHAVVARSVGGKEDLIWELLNQAQEYFGKDTSADFQLFGSSYKKDLLFTDAAHGFLKVPPKMDAMLYLGYEHIAAIRSLREGGKGSQTVKWCAVGHHESAKCSEWTIKSGGILECTTKKTTEDCIAAIVKGDADAMSLDGGFIYTAGKCGLVPVLAENYLSQDSKEQLGSRCENILMEGHYAVAVVKKSDADLTWNSLRGKKSCHTAVGTSAGWNIPMGLIYNQTGSCKFDEFFSQSCAPGSDPESSFCALCGGGSNAAHKCAPNSHEKYYGSSGAFRCLVEKGDVAFVEHPTVLQNTDGKNPEDWAKDLKQKDFELLCLDGTRKPVTEAQNCHLGIVPNHAVVSRKDKADSVRRMLFNQQELFGRNGFEYMMFQLFKSSTKDLLFSDDTECLANLQDKTIYQKYLGPEYLTAIANVRQCLPSELLDACTLHGS</sequence>
<dbReference type="GO" id="GO:0005886">
    <property type="term" value="C:plasma membrane"/>
    <property type="evidence" value="ECO:0007669"/>
    <property type="project" value="TreeGrafter"/>
</dbReference>
<dbReference type="Gene3D" id="3.40.190.10">
    <property type="entry name" value="Periplasmic binding protein-like II"/>
    <property type="match status" value="4"/>
</dbReference>
<evidence type="ECO:0000313" key="12">
    <source>
        <dbReference type="Proteomes" id="UP000527355"/>
    </source>
</evidence>
<proteinExistence type="predicted"/>
<feature type="disulfide bond" evidence="8">
    <location>
        <begin position="645"/>
        <end position="658"/>
    </location>
</feature>
<dbReference type="GO" id="GO:0005615">
    <property type="term" value="C:extracellular space"/>
    <property type="evidence" value="ECO:0007669"/>
    <property type="project" value="InterPro"/>
</dbReference>
<feature type="binding site" evidence="6">
    <location>
        <position position="270"/>
    </location>
    <ligand>
        <name>hydrogencarbonate</name>
        <dbReference type="ChEBI" id="CHEBI:17544"/>
        <label>1</label>
    </ligand>
</feature>
<feature type="disulfide bond" evidence="8">
    <location>
        <begin position="488"/>
        <end position="520"/>
    </location>
</feature>
<dbReference type="SUPFAM" id="SSF53850">
    <property type="entry name" value="Periplasmic binding protein-like II"/>
    <property type="match status" value="2"/>
</dbReference>
<evidence type="ECO:0000256" key="8">
    <source>
        <dbReference type="PIRSR" id="PIRSR002549-4"/>
    </source>
</evidence>
<keyword evidence="7" id="KW-0408">Iron</keyword>
<feature type="disulfide bond" evidence="8">
    <location>
        <begin position="624"/>
        <end position="816"/>
    </location>
</feature>
<dbReference type="PROSITE" id="PS51408">
    <property type="entry name" value="TRANSFERRIN_LIKE_4"/>
    <property type="match status" value="2"/>
</dbReference>
<feature type="binding site" evidence="7">
    <location>
        <position position="207"/>
    </location>
    <ligand>
        <name>Fe(3+)</name>
        <dbReference type="ChEBI" id="CHEBI:29034"/>
        <label>1</label>
    </ligand>
</feature>
<feature type="disulfide bond" evidence="8">
    <location>
        <begin position="315"/>
        <end position="326"/>
    </location>
</feature>
<dbReference type="PANTHER" id="PTHR11485:SF20">
    <property type="entry name" value="INHIBITOR OF CARBONIC ANHYDRASE"/>
    <property type="match status" value="1"/>
</dbReference>
<dbReference type="AlphaFoldDB" id="A0A7J7UCA2"/>
<dbReference type="FunFam" id="3.40.190.10:FF:000095">
    <property type="entry name" value="Lactotransferrin"/>
    <property type="match status" value="1"/>
</dbReference>
<evidence type="ECO:0000256" key="2">
    <source>
        <dbReference type="ARBA" id="ARBA00022525"/>
    </source>
</evidence>
<comment type="subcellular location">
    <subcellularLocation>
        <location evidence="1">Secreted</location>
    </subcellularLocation>
</comment>
<keyword evidence="2" id="KW-0964">Secreted</keyword>
<dbReference type="Proteomes" id="UP000527355">
    <property type="component" value="Unassembled WGS sequence"/>
</dbReference>
<feature type="disulfide bond" evidence="8">
    <location>
        <begin position="262"/>
        <end position="343"/>
    </location>
</feature>
<protein>
    <recommendedName>
        <fullName evidence="10">Transferrin-like domain-containing protein</fullName>
    </recommendedName>
</protein>
<evidence type="ECO:0000256" key="1">
    <source>
        <dbReference type="ARBA" id="ARBA00004613"/>
    </source>
</evidence>
<dbReference type="FunFam" id="3.40.190.10:FF:000105">
    <property type="entry name" value="Serotransferrin"/>
    <property type="match status" value="1"/>
</dbReference>
<evidence type="ECO:0000256" key="6">
    <source>
        <dbReference type="PIRSR" id="PIRSR002549-2"/>
    </source>
</evidence>
<comment type="caution">
    <text evidence="11">The sequence shown here is derived from an EMBL/GenBank/DDBJ whole genome shotgun (WGS) entry which is preliminary data.</text>
</comment>
<gene>
    <name evidence="11" type="ORF">mMyoMyo1_006585</name>
</gene>
<dbReference type="GO" id="GO:0055037">
    <property type="term" value="C:recycling endosome"/>
    <property type="evidence" value="ECO:0007669"/>
    <property type="project" value="TreeGrafter"/>
</dbReference>
<dbReference type="PIRSF" id="PIRSF002549">
    <property type="entry name" value="Transferrin"/>
    <property type="match status" value="1"/>
</dbReference>
<feature type="domain" description="Transferrin-like" evidence="10">
    <location>
        <begin position="485"/>
        <end position="815"/>
    </location>
</feature>
<feature type="binding site" evidence="6">
    <location>
        <position position="609"/>
    </location>
    <ligand>
        <name>hydrogencarbonate</name>
        <dbReference type="ChEBI" id="CHEBI:17544"/>
        <label>1</label>
    </ligand>
</feature>
<dbReference type="SMART" id="SM00094">
    <property type="entry name" value="TR_FER"/>
    <property type="match status" value="2"/>
</dbReference>
<feature type="disulfide bond" evidence="8">
    <location>
        <begin position="545"/>
        <end position="825"/>
    </location>
</feature>
<dbReference type="PROSITE" id="PS00205">
    <property type="entry name" value="TRANSFERRIN_LIKE_1"/>
    <property type="match status" value="2"/>
</dbReference>
<evidence type="ECO:0000256" key="4">
    <source>
        <dbReference type="ARBA" id="ARBA00023157"/>
    </source>
</evidence>
<feature type="disulfide bond" evidence="8">
    <location>
        <begin position="498"/>
        <end position="511"/>
    </location>
</feature>
<feature type="disulfide bond" evidence="8">
    <location>
        <begin position="376"/>
        <end position="390"/>
    </location>
</feature>
<keyword evidence="5" id="KW-0325">Glycoprotein</keyword>
<evidence type="ECO:0000259" key="10">
    <source>
        <dbReference type="PROSITE" id="PS51408"/>
    </source>
</evidence>
<reference evidence="11 12" key="1">
    <citation type="journal article" date="2020" name="Nature">
        <title>Six reference-quality genomes reveal evolution of bat adaptations.</title>
        <authorList>
            <person name="Jebb D."/>
            <person name="Huang Z."/>
            <person name="Pippel M."/>
            <person name="Hughes G.M."/>
            <person name="Lavrichenko K."/>
            <person name="Devanna P."/>
            <person name="Winkler S."/>
            <person name="Jermiin L.S."/>
            <person name="Skirmuntt E.C."/>
            <person name="Katzourakis A."/>
            <person name="Burkitt-Gray L."/>
            <person name="Ray D.A."/>
            <person name="Sullivan K.A.M."/>
            <person name="Roscito J.G."/>
            <person name="Kirilenko B.M."/>
            <person name="Davalos L.M."/>
            <person name="Corthals A.P."/>
            <person name="Power M.L."/>
            <person name="Jones G."/>
            <person name="Ransome R.D."/>
            <person name="Dechmann D.K.N."/>
            <person name="Locatelli A.G."/>
            <person name="Puechmaille S.J."/>
            <person name="Fedrigo O."/>
            <person name="Jarvis E.D."/>
            <person name="Hiller M."/>
            <person name="Vernes S.C."/>
            <person name="Myers E.W."/>
            <person name="Teeling E.C."/>
        </authorList>
    </citation>
    <scope>NUCLEOTIDE SEQUENCE [LARGE SCALE GENOMIC DNA]</scope>
    <source>
        <strain evidence="11">MMyoMyo1</strain>
        <tissue evidence="11">Flight muscle</tissue>
    </source>
</reference>
<feature type="binding site" evidence="7">
    <location>
        <position position="535"/>
    </location>
    <ligand>
        <name>Fe(3+)</name>
        <dbReference type="ChEBI" id="CHEBI:29034"/>
        <label>1</label>
    </ligand>
</feature>
<feature type="binding site" evidence="7">
    <location>
        <position position="737"/>
    </location>
    <ligand>
        <name>Fe(3+)</name>
        <dbReference type="ChEBI" id="CHEBI:29034"/>
        <label>1</label>
    </ligand>
</feature>
<feature type="domain" description="Transferrin-like" evidence="10">
    <location>
        <begin position="150"/>
        <end position="477"/>
    </location>
</feature>
<evidence type="ECO:0000256" key="5">
    <source>
        <dbReference type="ARBA" id="ARBA00023180"/>
    </source>
</evidence>
<feature type="region of interest" description="Disordered" evidence="9">
    <location>
        <begin position="74"/>
        <end position="98"/>
    </location>
</feature>
<dbReference type="Pfam" id="PF00405">
    <property type="entry name" value="Transferrin"/>
    <property type="match status" value="2"/>
</dbReference>
<dbReference type="PROSITE" id="PS00206">
    <property type="entry name" value="TRANSFERRIN_LIKE_2"/>
    <property type="match status" value="1"/>
</dbReference>
<feature type="disulfide bond" evidence="8">
    <location>
        <begin position="634"/>
        <end position="648"/>
    </location>
</feature>
<accession>A0A7J7UCA2</accession>
<dbReference type="EMBL" id="JABWUV010000013">
    <property type="protein sequence ID" value="KAF6310510.1"/>
    <property type="molecule type" value="Genomic_DNA"/>
</dbReference>
<organism evidence="11 12">
    <name type="scientific">Myotis myotis</name>
    <name type="common">Greater mouse-eared bat</name>
    <name type="synonym">Vespertilio myotis</name>
    <dbReference type="NCBI Taxonomy" id="51298"/>
    <lineage>
        <taxon>Eukaryota</taxon>
        <taxon>Metazoa</taxon>
        <taxon>Chordata</taxon>
        <taxon>Craniata</taxon>
        <taxon>Vertebrata</taxon>
        <taxon>Euteleostomi</taxon>
        <taxon>Mammalia</taxon>
        <taxon>Eutheria</taxon>
        <taxon>Laurasiatheria</taxon>
        <taxon>Chiroptera</taxon>
        <taxon>Yangochiroptera</taxon>
        <taxon>Vespertilionidae</taxon>
        <taxon>Myotis</taxon>
    </lineage>
</organism>
<dbReference type="InterPro" id="IPR016357">
    <property type="entry name" value="Transferrin"/>
</dbReference>
<dbReference type="GO" id="GO:0046872">
    <property type="term" value="F:metal ion binding"/>
    <property type="evidence" value="ECO:0007669"/>
    <property type="project" value="UniProtKB-KW"/>
</dbReference>
<feature type="binding site" evidence="6">
    <location>
        <position position="271"/>
    </location>
    <ligand>
        <name>hydrogencarbonate</name>
        <dbReference type="ChEBI" id="CHEBI:17544"/>
        <label>1</label>
    </ligand>
</feature>
<feature type="disulfide bond" evidence="8">
    <location>
        <begin position="163"/>
        <end position="183"/>
    </location>
</feature>